<dbReference type="OrthoDB" id="9769734at2"/>
<sequence length="845" mass="97528">MLAEKVDYYFNKYPELRVLFLFDAEGDYRFDFETMEMPERRKVIYGANDFYLKVKLNGDWLSEKVVLYLPMKQPETKEEMHAFPLLDLLFANKGMQPADSIGEFMEKYGLQRHQRGLAEKYIPFLKARPAQEVLKPYLTAQQFNEEHIIQGLLSHFLKLSQVESWEIILMRLLTLTIPANEGDWNKVQKRLREARLEEPLLAKIKKLTGIAINSWSLVYAREVFDRIKYNLFVQAFGELHKEDPYKAYSYSGTAAIASINLLHEKLLSNARYSAEWLKLLNSSHSDIHEKKIVEIYGPLANYYLITSRLKWAILWELLQLPETAHATILNGVEKLSVGSNEPLLENTLNFLLYAYRTVGAIKEIKTYILDKTDQYIEKYTEEYYKIDQNYRKAIWYYYKIDFAELSIQLNWDAQLALLNDHYRTFLEKLNREWLKCWNAYDFRLDTLSATPQFNFYKKEVEPSEQKLAVIISDALRYEVGVELMNALNSDPKNVAQQRFMLASVPSKTSVGMANLLPGKDYKFANGAITIDDRTTDTIEKRSVILQKKDSEARAVKFGDVMGKPRVENRDLFKGKVVYIYHDVIDATGDRVVSERNTFSAVEQALQELTRFIKLLHASFNVSKVIVTADHGFLYNDFTIEEKDKEKGVSDDPMVAHSRFEIAKEKITPTLGYVFPLKNTTKFSEELYVVIPESVNRYSRSGAGNQYVHGGASLQELIVPVIESTRKREEVSGLVAPTLVSKDLKVVSNILRLIIIQEEPVSSNLKERTITVGLYKDGELVSNEKELELNKVSEAATDRIFQFDLHLVSGGKMDSNYKLKVFDKSDKLNPLIEADVKNQTLIQTDF</sequence>
<evidence type="ECO:0000313" key="1">
    <source>
        <dbReference type="EMBL" id="QEC55279.1"/>
    </source>
</evidence>
<organism evidence="1 2">
    <name type="scientific">Flavisolibacter ginsenosidimutans</name>
    <dbReference type="NCBI Taxonomy" id="661481"/>
    <lineage>
        <taxon>Bacteria</taxon>
        <taxon>Pseudomonadati</taxon>
        <taxon>Bacteroidota</taxon>
        <taxon>Chitinophagia</taxon>
        <taxon>Chitinophagales</taxon>
        <taxon>Chitinophagaceae</taxon>
        <taxon>Flavisolibacter</taxon>
    </lineage>
</organism>
<accession>A0A5B8UGP6</accession>
<dbReference type="Proteomes" id="UP000321204">
    <property type="component" value="Chromosome"/>
</dbReference>
<name>A0A5B8UGP6_9BACT</name>
<reference evidence="1 2" key="1">
    <citation type="journal article" date="2015" name="Int. J. Syst. Evol. Microbiol.">
        <title>Flavisolibacter ginsenosidimutans sp. nov., with ginsenoside-converting activity isolated from soil used for cultivating ginseng.</title>
        <authorList>
            <person name="Zhao Y."/>
            <person name="Liu Q."/>
            <person name="Kang M.S."/>
            <person name="Jin F."/>
            <person name="Yu H."/>
            <person name="Im W.T."/>
        </authorList>
    </citation>
    <scope>NUCLEOTIDE SEQUENCE [LARGE SCALE GENOMIC DNA]</scope>
    <source>
        <strain evidence="1 2">Gsoil 636</strain>
    </source>
</reference>
<dbReference type="RefSeq" id="WP_146783658.1">
    <property type="nucleotide sequence ID" value="NZ_BAABIO010000006.1"/>
</dbReference>
<dbReference type="Pfam" id="PF08665">
    <property type="entry name" value="PglZ"/>
    <property type="match status" value="1"/>
</dbReference>
<dbReference type="KEGG" id="fgg:FSB75_04945"/>
<evidence type="ECO:0000313" key="2">
    <source>
        <dbReference type="Proteomes" id="UP000321204"/>
    </source>
</evidence>
<dbReference type="InterPro" id="IPR014060">
    <property type="entry name" value="PglZ"/>
</dbReference>
<proteinExistence type="predicted"/>
<gene>
    <name evidence="1" type="primary">pglZ</name>
    <name evidence="1" type="ORF">FSB75_04945</name>
</gene>
<dbReference type="AlphaFoldDB" id="A0A5B8UGP6"/>
<protein>
    <submittedName>
        <fullName evidence="1">BREX-1 system phosphatase PglZ type A</fullName>
    </submittedName>
</protein>
<dbReference type="EMBL" id="CP042433">
    <property type="protein sequence ID" value="QEC55279.1"/>
    <property type="molecule type" value="Genomic_DNA"/>
</dbReference>
<dbReference type="NCBIfam" id="TIGR02687">
    <property type="entry name" value="BREX-1 system phosphatase PglZ type A"/>
    <property type="match status" value="1"/>
</dbReference>
<keyword evidence="2" id="KW-1185">Reference proteome</keyword>